<sequence>MDEQKLVATIADIPEMMALLSILQEMELPNHYLAGGAITQAVWNCQLGHAPLDQIKDFDVVYFDRAADNAELHYEQQIHQIRAFDRPVDVKNQAKVHQWYGKKFGSDIAPLTETEDGIRMWLPCFAVGVRLQNDSMRVFAPFGLDDLANMIIRPNKTAMSEDNYNAMNRRYQTRWPSLVIEPWSPV</sequence>
<evidence type="ECO:0000313" key="2">
    <source>
        <dbReference type="Proteomes" id="UP001629953"/>
    </source>
</evidence>
<accession>A0ABW9G434</accession>
<protein>
    <submittedName>
        <fullName evidence="1">Nucleotidyltransferase family protein</fullName>
    </submittedName>
</protein>
<dbReference type="PANTHER" id="PTHR39166">
    <property type="entry name" value="BLL1166 PROTEIN"/>
    <property type="match status" value="1"/>
</dbReference>
<dbReference type="EMBL" id="JBEQCT010000001">
    <property type="protein sequence ID" value="MFM2484318.1"/>
    <property type="molecule type" value="Genomic_DNA"/>
</dbReference>
<evidence type="ECO:0000313" key="1">
    <source>
        <dbReference type="EMBL" id="MFM2484318.1"/>
    </source>
</evidence>
<gene>
    <name evidence="1" type="ORF">ABUE30_04420</name>
</gene>
<organism evidence="1 2">
    <name type="scientific">Celerinatantimonas yamalensis</name>
    <dbReference type="NCBI Taxonomy" id="559956"/>
    <lineage>
        <taxon>Bacteria</taxon>
        <taxon>Pseudomonadati</taxon>
        <taxon>Pseudomonadota</taxon>
        <taxon>Gammaproteobacteria</taxon>
        <taxon>Celerinatantimonadaceae</taxon>
        <taxon>Celerinatantimonas</taxon>
    </lineage>
</organism>
<dbReference type="Proteomes" id="UP001629953">
    <property type="component" value="Unassembled WGS sequence"/>
</dbReference>
<keyword evidence="2" id="KW-1185">Reference proteome</keyword>
<proteinExistence type="predicted"/>
<comment type="caution">
    <text evidence="1">The sequence shown here is derived from an EMBL/GenBank/DDBJ whole genome shotgun (WGS) entry which is preliminary data.</text>
</comment>
<dbReference type="PANTHER" id="PTHR39166:SF1">
    <property type="entry name" value="BLL1166 PROTEIN"/>
    <property type="match status" value="1"/>
</dbReference>
<name>A0ABW9G434_9GAMM</name>
<reference evidence="1 2" key="1">
    <citation type="journal article" date="2013" name="Int. J. Syst. Evol. Microbiol.">
        <title>Celerinatantimonas yamalensis sp. nov., a cold-adapted diazotrophic bacterium from a cold permafrost brine.</title>
        <authorList>
            <person name="Shcherbakova V."/>
            <person name="Chuvilskaya N."/>
            <person name="Rivkina E."/>
            <person name="Demidov N."/>
            <person name="Uchaeva V."/>
            <person name="Suetin S."/>
            <person name="Suzina N."/>
            <person name="Gilichinsky D."/>
        </authorList>
    </citation>
    <scope>NUCLEOTIDE SEQUENCE [LARGE SCALE GENOMIC DNA]</scope>
    <source>
        <strain evidence="1 2">C7</strain>
    </source>
</reference>
<dbReference type="RefSeq" id="WP_408622451.1">
    <property type="nucleotide sequence ID" value="NZ_JBEQCT010000001.1"/>
</dbReference>
<dbReference type="Pfam" id="PF06042">
    <property type="entry name" value="NTP_transf_6"/>
    <property type="match status" value="1"/>
</dbReference>
<dbReference type="InterPro" id="IPR009267">
    <property type="entry name" value="NTP_transf_6"/>
</dbReference>